<accession>A0A915HXD3</accession>
<organism evidence="1 2">
    <name type="scientific">Romanomermis culicivorax</name>
    <name type="common">Nematode worm</name>
    <dbReference type="NCBI Taxonomy" id="13658"/>
    <lineage>
        <taxon>Eukaryota</taxon>
        <taxon>Metazoa</taxon>
        <taxon>Ecdysozoa</taxon>
        <taxon>Nematoda</taxon>
        <taxon>Enoplea</taxon>
        <taxon>Dorylaimia</taxon>
        <taxon>Mermithida</taxon>
        <taxon>Mermithoidea</taxon>
        <taxon>Mermithidae</taxon>
        <taxon>Romanomermis</taxon>
    </lineage>
</organism>
<keyword evidence="1" id="KW-1185">Reference proteome</keyword>
<protein>
    <submittedName>
        <fullName evidence="2">Uncharacterized protein</fullName>
    </submittedName>
</protein>
<dbReference type="WBParaSite" id="nRc.2.0.1.t06544-RA">
    <property type="protein sequence ID" value="nRc.2.0.1.t06544-RA"/>
    <property type="gene ID" value="nRc.2.0.1.g06544"/>
</dbReference>
<evidence type="ECO:0000313" key="2">
    <source>
        <dbReference type="WBParaSite" id="nRc.2.0.1.t06544-RA"/>
    </source>
</evidence>
<name>A0A915HXD3_ROMCU</name>
<dbReference type="Proteomes" id="UP000887565">
    <property type="component" value="Unplaced"/>
</dbReference>
<evidence type="ECO:0000313" key="1">
    <source>
        <dbReference type="Proteomes" id="UP000887565"/>
    </source>
</evidence>
<proteinExistence type="predicted"/>
<sequence length="174" mass="18584">MKPLKSYCISCDIIKYPPLDAGRHSSLPTSDMFGNSVVVGARDGKYCRVGGSGFLKVPDVPGFSMLTSAGIAASGTHSPSVVSLQSEAESCLDGAFHFAAHRDKNANDDQDTYDDDALNINDLATNQLNEIYRLVPNMTHLAQKPELSVGSTIYVICYYALPPPSAATAPVRAE</sequence>
<dbReference type="AlphaFoldDB" id="A0A915HXD3"/>
<reference evidence="2" key="1">
    <citation type="submission" date="2022-11" db="UniProtKB">
        <authorList>
            <consortium name="WormBaseParasite"/>
        </authorList>
    </citation>
    <scope>IDENTIFICATION</scope>
</reference>